<dbReference type="Proteomes" id="UP000190744">
    <property type="component" value="Unassembled WGS sequence"/>
</dbReference>
<accession>A0A1S9RDN1</accession>
<dbReference type="EMBL" id="LJBN01000195">
    <property type="protein sequence ID" value="OOQ83525.1"/>
    <property type="molecule type" value="Genomic_DNA"/>
</dbReference>
<sequence>MISRIDWNQTLKLSPESGPTNAKTANGSAASSSCDEPDGRDGRPGKQAFGIKTAAHVGETGPEEVARLRLWIRRRCLPTERRTPGDDGLTHFALPNPFAMAPRFSINTVMNETLVSTTLARPDWGLLLAQPFGNEPLQTQDLVTDVPRNLRVRSSIDAEIAWVDKIGRLPHSLRQRAASLAKPPASVTRIKLCDK</sequence>
<name>A0A1S9RDN1_PENBI</name>
<evidence type="ECO:0000313" key="3">
    <source>
        <dbReference type="Proteomes" id="UP000190744"/>
    </source>
</evidence>
<feature type="compositionally biased region" description="Polar residues" evidence="1">
    <location>
        <begin position="1"/>
        <end position="34"/>
    </location>
</feature>
<protein>
    <submittedName>
        <fullName evidence="2">Uncharacterized protein</fullName>
    </submittedName>
</protein>
<comment type="caution">
    <text evidence="2">The sequence shown here is derived from an EMBL/GenBank/DDBJ whole genome shotgun (WGS) entry which is preliminary data.</text>
</comment>
<gene>
    <name evidence="2" type="ORF">PEBR_34455</name>
</gene>
<dbReference type="AlphaFoldDB" id="A0A1S9RDN1"/>
<evidence type="ECO:0000256" key="1">
    <source>
        <dbReference type="SAM" id="MobiDB-lite"/>
    </source>
</evidence>
<reference evidence="3" key="1">
    <citation type="submission" date="2015-09" db="EMBL/GenBank/DDBJ databases">
        <authorList>
            <person name="Fill T.P."/>
            <person name="Baretta J.F."/>
            <person name="de Almeida L.G."/>
            <person name="Rocha M."/>
            <person name="de Souza D.H."/>
            <person name="Malavazi I."/>
            <person name="Cerdeira L.T."/>
            <person name="Hong H."/>
            <person name="Samborskyy M."/>
            <person name="de Vasconcelos A.T."/>
            <person name="Leadlay P."/>
            <person name="Rodrigues-Filho E."/>
        </authorList>
    </citation>
    <scope>NUCLEOTIDE SEQUENCE [LARGE SCALE GENOMIC DNA]</scope>
    <source>
        <strain evidence="3">LaBioMMi 136</strain>
    </source>
</reference>
<evidence type="ECO:0000313" key="2">
    <source>
        <dbReference type="EMBL" id="OOQ83525.1"/>
    </source>
</evidence>
<proteinExistence type="predicted"/>
<organism evidence="2 3">
    <name type="scientific">Penicillium brasilianum</name>
    <dbReference type="NCBI Taxonomy" id="104259"/>
    <lineage>
        <taxon>Eukaryota</taxon>
        <taxon>Fungi</taxon>
        <taxon>Dikarya</taxon>
        <taxon>Ascomycota</taxon>
        <taxon>Pezizomycotina</taxon>
        <taxon>Eurotiomycetes</taxon>
        <taxon>Eurotiomycetidae</taxon>
        <taxon>Eurotiales</taxon>
        <taxon>Aspergillaceae</taxon>
        <taxon>Penicillium</taxon>
    </lineage>
</organism>
<dbReference type="PROSITE" id="PS51257">
    <property type="entry name" value="PROKAR_LIPOPROTEIN"/>
    <property type="match status" value="1"/>
</dbReference>
<feature type="region of interest" description="Disordered" evidence="1">
    <location>
        <begin position="1"/>
        <end position="46"/>
    </location>
</feature>